<dbReference type="GO" id="GO:0046872">
    <property type="term" value="F:metal ion binding"/>
    <property type="evidence" value="ECO:0007669"/>
    <property type="project" value="InterPro"/>
</dbReference>
<proteinExistence type="inferred from homology"/>
<protein>
    <submittedName>
        <fullName evidence="5">Peptidase M16 domain protein</fullName>
    </submittedName>
</protein>
<dbReference type="PANTHER" id="PTHR11851:SF49">
    <property type="entry name" value="MITOCHONDRIAL-PROCESSING PEPTIDASE SUBUNIT ALPHA"/>
    <property type="match status" value="1"/>
</dbReference>
<sequence length="424" mass="48081">MSDVYEKVVLKNGLRVIFAPLSSVLSSTAIVMCGAGSRYERKDTNGISHFLEHMFFKGTKRRPTASDISHALDEIGADYNAFTSKEITAYHIKAASQHLPLVLDMLADMVWNSKFDEHEIEKERGVIIEELNMYEDTPMRRVGEIYEHLLWGDQPLGWDIGGEKDVIGKIKRADFFDYINERYAPNNMVVTVAGNFDRDRAFSNINEHFGKQEKKAVSGFLPVEEDQKKPAVKVVYKKTDQAHLVVGFRGLRLADPDRYTAAVLGTILGGGMSSRLFVNVREKRGLCYYIRADHESYLDTGTLCASAGVDLKRIEEAIKAILLEFANIAKEKVDERELKKAKEYIKGKVILSWEDSRTVALSYGSDELMEGRVRPLEEYLKLIDEVSADDVHRLAQFLVTESKLNLAVIGPFKDQDRFEKLLRV</sequence>
<accession>A0A0G0RLH7</accession>
<dbReference type="PANTHER" id="PTHR11851">
    <property type="entry name" value="METALLOPROTEASE"/>
    <property type="match status" value="1"/>
</dbReference>
<dbReference type="AlphaFoldDB" id="A0A0G0RLH7"/>
<dbReference type="Pfam" id="PF00675">
    <property type="entry name" value="Peptidase_M16"/>
    <property type="match status" value="1"/>
</dbReference>
<dbReference type="InterPro" id="IPR011765">
    <property type="entry name" value="Pept_M16_N"/>
</dbReference>
<dbReference type="Proteomes" id="UP000034531">
    <property type="component" value="Unassembled WGS sequence"/>
</dbReference>
<evidence type="ECO:0000313" key="6">
    <source>
        <dbReference type="Proteomes" id="UP000034531"/>
    </source>
</evidence>
<evidence type="ECO:0000313" key="5">
    <source>
        <dbReference type="EMBL" id="KKR50731.1"/>
    </source>
</evidence>
<dbReference type="Gene3D" id="3.30.830.10">
    <property type="entry name" value="Metalloenzyme, LuxS/M16 peptidase-like"/>
    <property type="match status" value="2"/>
</dbReference>
<evidence type="ECO:0000256" key="1">
    <source>
        <dbReference type="ARBA" id="ARBA00007261"/>
    </source>
</evidence>
<evidence type="ECO:0000256" key="2">
    <source>
        <dbReference type="RuleBase" id="RU004447"/>
    </source>
</evidence>
<reference evidence="5 6" key="1">
    <citation type="journal article" date="2015" name="Nature">
        <title>rRNA introns, odd ribosomes, and small enigmatic genomes across a large radiation of phyla.</title>
        <authorList>
            <person name="Brown C.T."/>
            <person name="Hug L.A."/>
            <person name="Thomas B.C."/>
            <person name="Sharon I."/>
            <person name="Castelle C.J."/>
            <person name="Singh A."/>
            <person name="Wilkins M.J."/>
            <person name="Williams K.H."/>
            <person name="Banfield J.F."/>
        </authorList>
    </citation>
    <scope>NUCLEOTIDE SEQUENCE [LARGE SCALE GENOMIC DNA]</scope>
</reference>
<dbReference type="SUPFAM" id="SSF63411">
    <property type="entry name" value="LuxS/MPP-like metallohydrolase"/>
    <property type="match status" value="2"/>
</dbReference>
<comment type="similarity">
    <text evidence="1 2">Belongs to the peptidase M16 family.</text>
</comment>
<dbReference type="InterPro" id="IPR007863">
    <property type="entry name" value="Peptidase_M16_C"/>
</dbReference>
<dbReference type="InterPro" id="IPR001431">
    <property type="entry name" value="Pept_M16_Zn_BS"/>
</dbReference>
<gene>
    <name evidence="5" type="ORF">UT84_C0007G0002</name>
</gene>
<organism evidence="5 6">
    <name type="scientific">Candidatus Curtissbacteria bacterium GW2011_GWA1_40_16</name>
    <dbReference type="NCBI Taxonomy" id="1618405"/>
    <lineage>
        <taxon>Bacteria</taxon>
        <taxon>Candidatus Curtissiibacteriota</taxon>
    </lineage>
</organism>
<dbReference type="EMBL" id="LBYI01000007">
    <property type="protein sequence ID" value="KKR50731.1"/>
    <property type="molecule type" value="Genomic_DNA"/>
</dbReference>
<evidence type="ECO:0000259" key="4">
    <source>
        <dbReference type="Pfam" id="PF05193"/>
    </source>
</evidence>
<dbReference type="InterPro" id="IPR011249">
    <property type="entry name" value="Metalloenz_LuxS/M16"/>
</dbReference>
<dbReference type="Pfam" id="PF05193">
    <property type="entry name" value="Peptidase_M16_C"/>
    <property type="match status" value="1"/>
</dbReference>
<name>A0A0G0RLH7_9BACT</name>
<evidence type="ECO:0000259" key="3">
    <source>
        <dbReference type="Pfam" id="PF00675"/>
    </source>
</evidence>
<feature type="domain" description="Peptidase M16 N-terminal" evidence="3">
    <location>
        <begin position="26"/>
        <end position="155"/>
    </location>
</feature>
<feature type="domain" description="Peptidase M16 C-terminal" evidence="4">
    <location>
        <begin position="169"/>
        <end position="343"/>
    </location>
</feature>
<dbReference type="GO" id="GO:0006508">
    <property type="term" value="P:proteolysis"/>
    <property type="evidence" value="ECO:0007669"/>
    <property type="project" value="InterPro"/>
</dbReference>
<dbReference type="PROSITE" id="PS00143">
    <property type="entry name" value="INSULINASE"/>
    <property type="match status" value="1"/>
</dbReference>
<dbReference type="PATRIC" id="fig|1618405.3.peg.416"/>
<comment type="caution">
    <text evidence="5">The sequence shown here is derived from an EMBL/GenBank/DDBJ whole genome shotgun (WGS) entry which is preliminary data.</text>
</comment>
<dbReference type="GO" id="GO:0004222">
    <property type="term" value="F:metalloendopeptidase activity"/>
    <property type="evidence" value="ECO:0007669"/>
    <property type="project" value="InterPro"/>
</dbReference>
<dbReference type="InterPro" id="IPR050361">
    <property type="entry name" value="MPP/UQCRC_Complex"/>
</dbReference>